<feature type="compositionally biased region" description="Polar residues" evidence="1">
    <location>
        <begin position="364"/>
        <end position="375"/>
    </location>
</feature>
<proteinExistence type="predicted"/>
<evidence type="ECO:0000313" key="2">
    <source>
        <dbReference type="EMBL" id="KAK7040813.1"/>
    </source>
</evidence>
<feature type="region of interest" description="Disordered" evidence="1">
    <location>
        <begin position="295"/>
        <end position="376"/>
    </location>
</feature>
<protein>
    <submittedName>
        <fullName evidence="2">Uncharacterized protein</fullName>
    </submittedName>
</protein>
<sequence>MKANTSSSTVTTLTGCTINRVQGNQFNNSNNTTNIVHGNYISCHTTVTEVVKRTEYSEFREVKRGDVITLEDLYCEDLSQYEWQFRGGRGFGRLKARVTTQTIALFPYKDSEFTLVKYEGADAEKIWKRDFRTFSQTREPGSPQLFAINISKIPMLIFHRMVSSRLLFSVRILTLITDIGYIPVKSMKAKDLDGLLRGLSWAFEELIHMNLNAIPDTMRGPAKRLDFSRGRLRRKSSLKEWDQVLQQLLRLLHVLGCEIDSEVGRKNFDKWVRVKDSGSIQELDDDDEDLFNTTSRTYSTREEVRKCARHDHGNTTQGTGPQTTKPNIKPTQCGQPPKTSAPSTRSSVTATKQVPSRCPEGRATQPQARNAVSQSTTTAGALGVATTRQVASGATTTTASKARPVKVIQCGGLKPRWK</sequence>
<dbReference type="EMBL" id="JAYKXP010000035">
    <property type="protein sequence ID" value="KAK7040813.1"/>
    <property type="molecule type" value="Genomic_DNA"/>
</dbReference>
<reference evidence="2 3" key="1">
    <citation type="submission" date="2024-01" db="EMBL/GenBank/DDBJ databases">
        <title>A draft genome for a cacao thread blight-causing isolate of Paramarasmius palmivorus.</title>
        <authorList>
            <person name="Baruah I.K."/>
            <person name="Bukari Y."/>
            <person name="Amoako-Attah I."/>
            <person name="Meinhardt L.W."/>
            <person name="Bailey B.A."/>
            <person name="Cohen S.P."/>
        </authorList>
    </citation>
    <scope>NUCLEOTIDE SEQUENCE [LARGE SCALE GENOMIC DNA]</scope>
    <source>
        <strain evidence="2 3">GH-12</strain>
    </source>
</reference>
<feature type="compositionally biased region" description="Polar residues" evidence="1">
    <location>
        <begin position="329"/>
        <end position="354"/>
    </location>
</feature>
<feature type="compositionally biased region" description="Low complexity" evidence="1">
    <location>
        <begin position="314"/>
        <end position="327"/>
    </location>
</feature>
<dbReference type="PROSITE" id="PS51257">
    <property type="entry name" value="PROKAR_LIPOPROTEIN"/>
    <property type="match status" value="1"/>
</dbReference>
<comment type="caution">
    <text evidence="2">The sequence shown here is derived from an EMBL/GenBank/DDBJ whole genome shotgun (WGS) entry which is preliminary data.</text>
</comment>
<evidence type="ECO:0000256" key="1">
    <source>
        <dbReference type="SAM" id="MobiDB-lite"/>
    </source>
</evidence>
<gene>
    <name evidence="2" type="ORF">VNI00_009409</name>
</gene>
<feature type="compositionally biased region" description="Basic and acidic residues" evidence="1">
    <location>
        <begin position="299"/>
        <end position="313"/>
    </location>
</feature>
<accession>A0AAW0CRD3</accession>
<dbReference type="Proteomes" id="UP001383192">
    <property type="component" value="Unassembled WGS sequence"/>
</dbReference>
<dbReference type="AlphaFoldDB" id="A0AAW0CRD3"/>
<keyword evidence="3" id="KW-1185">Reference proteome</keyword>
<organism evidence="2 3">
    <name type="scientific">Paramarasmius palmivorus</name>
    <dbReference type="NCBI Taxonomy" id="297713"/>
    <lineage>
        <taxon>Eukaryota</taxon>
        <taxon>Fungi</taxon>
        <taxon>Dikarya</taxon>
        <taxon>Basidiomycota</taxon>
        <taxon>Agaricomycotina</taxon>
        <taxon>Agaricomycetes</taxon>
        <taxon>Agaricomycetidae</taxon>
        <taxon>Agaricales</taxon>
        <taxon>Marasmiineae</taxon>
        <taxon>Marasmiaceae</taxon>
        <taxon>Paramarasmius</taxon>
    </lineage>
</organism>
<evidence type="ECO:0000313" key="3">
    <source>
        <dbReference type="Proteomes" id="UP001383192"/>
    </source>
</evidence>
<name>A0AAW0CRD3_9AGAR</name>